<evidence type="ECO:0000313" key="1">
    <source>
        <dbReference type="EMBL" id="SDG25807.1"/>
    </source>
</evidence>
<keyword evidence="2" id="KW-1185">Reference proteome</keyword>
<dbReference type="STRING" id="440168.SAMN04487974_101689"/>
<evidence type="ECO:0000313" key="2">
    <source>
        <dbReference type="Proteomes" id="UP000199495"/>
    </source>
</evidence>
<dbReference type="Proteomes" id="UP000199495">
    <property type="component" value="Unassembled WGS sequence"/>
</dbReference>
<dbReference type="EMBL" id="FNCS01000001">
    <property type="protein sequence ID" value="SDG25807.1"/>
    <property type="molecule type" value="Genomic_DNA"/>
</dbReference>
<proteinExistence type="predicted"/>
<dbReference type="AlphaFoldDB" id="A0A1G7SRU2"/>
<evidence type="ECO:0008006" key="3">
    <source>
        <dbReference type="Google" id="ProtNLM"/>
    </source>
</evidence>
<accession>A0A1G7SRU2</accession>
<organism evidence="1 2">
    <name type="scientific">Pelagibacterium luteolum</name>
    <dbReference type="NCBI Taxonomy" id="440168"/>
    <lineage>
        <taxon>Bacteria</taxon>
        <taxon>Pseudomonadati</taxon>
        <taxon>Pseudomonadota</taxon>
        <taxon>Alphaproteobacteria</taxon>
        <taxon>Hyphomicrobiales</taxon>
        <taxon>Devosiaceae</taxon>
        <taxon>Pelagibacterium</taxon>
    </lineage>
</organism>
<name>A0A1G7SRU2_9HYPH</name>
<dbReference type="OrthoDB" id="7961161at2"/>
<reference evidence="1 2" key="1">
    <citation type="submission" date="2016-10" db="EMBL/GenBank/DDBJ databases">
        <authorList>
            <person name="de Groot N.N."/>
        </authorList>
    </citation>
    <scope>NUCLEOTIDE SEQUENCE [LARGE SCALE GENOMIC DNA]</scope>
    <source>
        <strain evidence="1 2">CGMCC 1.10267</strain>
    </source>
</reference>
<sequence length="60" mass="6531">MARNRVFDSISGFFGDVGRARHASNLYSELSGLSDDALRARGLSRESIAAYAFNTSFNGK</sequence>
<protein>
    <recommendedName>
        <fullName evidence="3">DUF1127 domain-containing protein</fullName>
    </recommendedName>
</protein>
<gene>
    <name evidence="1" type="ORF">SAMN04487974_101689</name>
</gene>
<dbReference type="RefSeq" id="WP_090591485.1">
    <property type="nucleotide sequence ID" value="NZ_FNCS01000001.1"/>
</dbReference>